<reference evidence="8" key="2">
    <citation type="submission" date="2016-11" db="UniProtKB">
        <authorList>
            <consortium name="WormBaseParasite"/>
        </authorList>
    </citation>
    <scope>IDENTIFICATION</scope>
</reference>
<protein>
    <submittedName>
        <fullName evidence="8">DUF2721 domain-containing protein</fullName>
    </submittedName>
</protein>
<dbReference type="InterPro" id="IPR018499">
    <property type="entry name" value="Tetraspanin/Peripherin"/>
</dbReference>
<dbReference type="Proteomes" id="UP000095285">
    <property type="component" value="Unassembled WGS sequence"/>
</dbReference>
<dbReference type="KEGG" id="loa:LOAG_07704"/>
<dbReference type="eggNOG" id="KOG3882">
    <property type="taxonomic scope" value="Eukaryota"/>
</dbReference>
<keyword evidence="4 5" id="KW-0472">Membrane</keyword>
<dbReference type="RefSeq" id="XP_003143285.1">
    <property type="nucleotide sequence ID" value="XM_003143237.2"/>
</dbReference>
<accession>A0A1S0TVC0</accession>
<evidence type="ECO:0000256" key="5">
    <source>
        <dbReference type="SAM" id="Phobius"/>
    </source>
</evidence>
<name>A0A1I7VZG4_LOALO</name>
<keyword evidence="2 5" id="KW-0812">Transmembrane</keyword>
<comment type="subcellular location">
    <subcellularLocation>
        <location evidence="1">Membrane</location>
        <topology evidence="1">Multi-pass membrane protein</topology>
    </subcellularLocation>
</comment>
<feature type="transmembrane region" description="Helical" evidence="5">
    <location>
        <begin position="73"/>
        <end position="99"/>
    </location>
</feature>
<sequence length="160" mass="17762">MSERGVCEVLISGILTILTFIYLAVGLIVIGLSLWLRLDPAFEEMMRKNILRINNNNAEMDEVKDQIRFGLTISFWVICGCGIAASLIGLLGVCGAIFISRVTLILNLITSVMLMAIELAIALFIFLYKPTIEETTTRYVNLADQLDGLLDDMNTITSRV</sequence>
<evidence type="ECO:0000313" key="8">
    <source>
        <dbReference type="WBParaSite" id="EN70_8000"/>
    </source>
</evidence>
<dbReference type="GeneID" id="9945129"/>
<dbReference type="EMBL" id="JH712091">
    <property type="protein sequence ID" value="EFO20783.1"/>
    <property type="molecule type" value="Genomic_DNA"/>
</dbReference>
<dbReference type="OMA" id="WVICGCG"/>
<dbReference type="OrthoDB" id="5870230at2759"/>
<gene>
    <name evidence="6 8" type="ORF">LOAG_07704</name>
</gene>
<evidence type="ECO:0000313" key="6">
    <source>
        <dbReference type="EMBL" id="EFO20783.1"/>
    </source>
</evidence>
<evidence type="ECO:0000256" key="1">
    <source>
        <dbReference type="ARBA" id="ARBA00004141"/>
    </source>
</evidence>
<keyword evidence="7" id="KW-1185">Reference proteome</keyword>
<keyword evidence="3 5" id="KW-1133">Transmembrane helix</keyword>
<evidence type="ECO:0000256" key="2">
    <source>
        <dbReference type="ARBA" id="ARBA00022692"/>
    </source>
</evidence>
<accession>A0A1I7VZG4</accession>
<evidence type="ECO:0000313" key="7">
    <source>
        <dbReference type="Proteomes" id="UP000095285"/>
    </source>
</evidence>
<dbReference type="Pfam" id="PF00335">
    <property type="entry name" value="Tetraspanin"/>
    <property type="match status" value="1"/>
</dbReference>
<evidence type="ECO:0000256" key="3">
    <source>
        <dbReference type="ARBA" id="ARBA00022989"/>
    </source>
</evidence>
<proteinExistence type="predicted"/>
<reference evidence="6 7" key="1">
    <citation type="submission" date="2012-04" db="EMBL/GenBank/DDBJ databases">
        <title>The Genome Sequence of Loa loa.</title>
        <authorList>
            <consortium name="The Broad Institute Genome Sequencing Platform"/>
            <consortium name="Broad Institute Genome Sequencing Center for Infectious Disease"/>
            <person name="Nutman T.B."/>
            <person name="Fink D.L."/>
            <person name="Russ C."/>
            <person name="Young S."/>
            <person name="Zeng Q."/>
            <person name="Gargeya S."/>
            <person name="Alvarado L."/>
            <person name="Berlin A."/>
            <person name="Chapman S.B."/>
            <person name="Chen Z."/>
            <person name="Freedman E."/>
            <person name="Gellesch M."/>
            <person name="Goldberg J."/>
            <person name="Griggs A."/>
            <person name="Gujja S."/>
            <person name="Heilman E.R."/>
            <person name="Heiman D."/>
            <person name="Howarth C."/>
            <person name="Mehta T."/>
            <person name="Neiman D."/>
            <person name="Pearson M."/>
            <person name="Roberts A."/>
            <person name="Saif S."/>
            <person name="Shea T."/>
            <person name="Shenoy N."/>
            <person name="Sisk P."/>
            <person name="Stolte C."/>
            <person name="Sykes S."/>
            <person name="White J."/>
            <person name="Yandava C."/>
            <person name="Haas B."/>
            <person name="Henn M.R."/>
            <person name="Nusbaum C."/>
            <person name="Birren B."/>
        </authorList>
    </citation>
    <scope>NUCLEOTIDE SEQUENCE [LARGE SCALE GENOMIC DNA]</scope>
</reference>
<dbReference type="CTD" id="9945129"/>
<evidence type="ECO:0000256" key="4">
    <source>
        <dbReference type="ARBA" id="ARBA00023136"/>
    </source>
</evidence>
<organism evidence="7 8">
    <name type="scientific">Loa loa</name>
    <name type="common">Eye worm</name>
    <name type="synonym">Filaria loa</name>
    <dbReference type="NCBI Taxonomy" id="7209"/>
    <lineage>
        <taxon>Eukaryota</taxon>
        <taxon>Metazoa</taxon>
        <taxon>Ecdysozoa</taxon>
        <taxon>Nematoda</taxon>
        <taxon>Chromadorea</taxon>
        <taxon>Rhabditida</taxon>
        <taxon>Spirurina</taxon>
        <taxon>Spiruromorpha</taxon>
        <taxon>Filarioidea</taxon>
        <taxon>Onchocercidae</taxon>
        <taxon>Loa</taxon>
    </lineage>
</organism>
<feature type="transmembrane region" description="Helical" evidence="5">
    <location>
        <begin position="105"/>
        <end position="128"/>
    </location>
</feature>
<dbReference type="WBParaSite" id="EN70_8000">
    <property type="protein sequence ID" value="EN70_8000"/>
    <property type="gene ID" value="EN70_8000"/>
</dbReference>
<feature type="transmembrane region" description="Helical" evidence="5">
    <location>
        <begin position="12"/>
        <end position="38"/>
    </location>
</feature>
<dbReference type="AlphaFoldDB" id="A0A1I7VZG4"/>
<dbReference type="GO" id="GO:0016020">
    <property type="term" value="C:membrane"/>
    <property type="evidence" value="ECO:0007669"/>
    <property type="project" value="UniProtKB-SubCell"/>
</dbReference>